<organism evidence="4 5">
    <name type="scientific">Pisolithus tinctorius Marx 270</name>
    <dbReference type="NCBI Taxonomy" id="870435"/>
    <lineage>
        <taxon>Eukaryota</taxon>
        <taxon>Fungi</taxon>
        <taxon>Dikarya</taxon>
        <taxon>Basidiomycota</taxon>
        <taxon>Agaricomycotina</taxon>
        <taxon>Agaricomycetes</taxon>
        <taxon>Agaricomycetidae</taxon>
        <taxon>Boletales</taxon>
        <taxon>Sclerodermatineae</taxon>
        <taxon>Pisolithaceae</taxon>
        <taxon>Pisolithus</taxon>
    </lineage>
</organism>
<evidence type="ECO:0000259" key="3">
    <source>
        <dbReference type="Pfam" id="PF17667"/>
    </source>
</evidence>
<dbReference type="AlphaFoldDB" id="A0A0C3NM89"/>
<dbReference type="EMBL" id="KN832047">
    <property type="protein sequence ID" value="KIN96403.1"/>
    <property type="molecule type" value="Genomic_DNA"/>
</dbReference>
<name>A0A0C3NM89_PISTI</name>
<dbReference type="InParanoid" id="A0A0C3NM89"/>
<dbReference type="OrthoDB" id="2635432at2759"/>
<evidence type="ECO:0000313" key="5">
    <source>
        <dbReference type="Proteomes" id="UP000054217"/>
    </source>
</evidence>
<dbReference type="PANTHER" id="PTHR38248">
    <property type="entry name" value="FUNK1 6"/>
    <property type="match status" value="1"/>
</dbReference>
<evidence type="ECO:0000256" key="1">
    <source>
        <dbReference type="SAM" id="MobiDB-lite"/>
    </source>
</evidence>
<reference evidence="4 5" key="1">
    <citation type="submission" date="2014-04" db="EMBL/GenBank/DDBJ databases">
        <authorList>
            <consortium name="DOE Joint Genome Institute"/>
            <person name="Kuo A."/>
            <person name="Kohler A."/>
            <person name="Costa M.D."/>
            <person name="Nagy L.G."/>
            <person name="Floudas D."/>
            <person name="Copeland A."/>
            <person name="Barry K.W."/>
            <person name="Cichocki N."/>
            <person name="Veneault-Fourrey C."/>
            <person name="LaButti K."/>
            <person name="Lindquist E.A."/>
            <person name="Lipzen A."/>
            <person name="Lundell T."/>
            <person name="Morin E."/>
            <person name="Murat C."/>
            <person name="Sun H."/>
            <person name="Tunlid A."/>
            <person name="Henrissat B."/>
            <person name="Grigoriev I.V."/>
            <person name="Hibbett D.S."/>
            <person name="Martin F."/>
            <person name="Nordberg H.P."/>
            <person name="Cantor M.N."/>
            <person name="Hua S.X."/>
        </authorList>
    </citation>
    <scope>NUCLEOTIDE SEQUENCE [LARGE SCALE GENOMIC DNA]</scope>
    <source>
        <strain evidence="4 5">Marx 270</strain>
    </source>
</reference>
<keyword evidence="2" id="KW-0812">Transmembrane</keyword>
<feature type="transmembrane region" description="Helical" evidence="2">
    <location>
        <begin position="205"/>
        <end position="224"/>
    </location>
</feature>
<feature type="region of interest" description="Disordered" evidence="1">
    <location>
        <begin position="1"/>
        <end position="38"/>
    </location>
</feature>
<reference evidence="5" key="2">
    <citation type="submission" date="2015-01" db="EMBL/GenBank/DDBJ databases">
        <title>Evolutionary Origins and Diversification of the Mycorrhizal Mutualists.</title>
        <authorList>
            <consortium name="DOE Joint Genome Institute"/>
            <consortium name="Mycorrhizal Genomics Consortium"/>
            <person name="Kohler A."/>
            <person name="Kuo A."/>
            <person name="Nagy L.G."/>
            <person name="Floudas D."/>
            <person name="Copeland A."/>
            <person name="Barry K.W."/>
            <person name="Cichocki N."/>
            <person name="Veneault-Fourrey C."/>
            <person name="LaButti K."/>
            <person name="Lindquist E.A."/>
            <person name="Lipzen A."/>
            <person name="Lundell T."/>
            <person name="Morin E."/>
            <person name="Murat C."/>
            <person name="Riley R."/>
            <person name="Ohm R."/>
            <person name="Sun H."/>
            <person name="Tunlid A."/>
            <person name="Henrissat B."/>
            <person name="Grigoriev I.V."/>
            <person name="Hibbett D.S."/>
            <person name="Martin F."/>
        </authorList>
    </citation>
    <scope>NUCLEOTIDE SEQUENCE [LARGE SCALE GENOMIC DNA]</scope>
    <source>
        <strain evidence="5">Marx 270</strain>
    </source>
</reference>
<dbReference type="Pfam" id="PF17667">
    <property type="entry name" value="Pkinase_fungal"/>
    <property type="match status" value="1"/>
</dbReference>
<keyword evidence="2" id="KW-0472">Membrane</keyword>
<dbReference type="HOGENOM" id="CLU_011584_3_1_1"/>
<keyword evidence="2" id="KW-1133">Transmembrane helix</keyword>
<dbReference type="PANTHER" id="PTHR38248:SF2">
    <property type="entry name" value="FUNK1 11"/>
    <property type="match status" value="1"/>
</dbReference>
<feature type="domain" description="Fungal-type protein kinase" evidence="3">
    <location>
        <begin position="159"/>
        <end position="529"/>
    </location>
</feature>
<sequence length="559" mass="62263">MSEGKRKGKEKAFSPGPSQRKAMTPLQRRETSTASYRMGNLTSGRKAVLKDLGRILVVPLDSFKSTTLHPLREQINISNIKALALRGGRFQRLRAVFKTDPKQSVEHEEEAFQPLSKIFTAVVNEGEKATGQSPRLAFHSLPTKSPVSERTNTSRPDAFLAMVNKKSIGTPPGVQSWEDIAVSFEFKKSDGNAGREDYGRMKRKFCGASIILCGAIHVAVLLAFCVTIENTQTRFWYTCRAATLVSMPFDIMTEPEHLIYFFCALTFADDDELGWDPTTQRVVVGGKVQYNISVQPDEGGILVYQTIRPISTFGADALMGRGTRTWEAIPLSRYGHKVTEPQPVVLKDSWRDSNRDREDTIRDQILNAMGEKKGEAEKYFLTVVAAGDVVIGRLGMKDTTISLLRGAHLPESHWHQLRVDEELKGKIGTSVGLYPILLDEDGVEVLPPGIQHCTHSRVVFAEVGQTIYELGSLSASYGTLQYAREGLQLMHDIGWVHRDVSPGNVLRVGNQGKIADLDYSKYMHSDTTHDIRTVSKFVIHQPQTFRDISLEDDAGFHGI</sequence>
<evidence type="ECO:0000313" key="4">
    <source>
        <dbReference type="EMBL" id="KIN96403.1"/>
    </source>
</evidence>
<keyword evidence="5" id="KW-1185">Reference proteome</keyword>
<evidence type="ECO:0000256" key="2">
    <source>
        <dbReference type="SAM" id="Phobius"/>
    </source>
</evidence>
<dbReference type="Proteomes" id="UP000054217">
    <property type="component" value="Unassembled WGS sequence"/>
</dbReference>
<dbReference type="InterPro" id="IPR040976">
    <property type="entry name" value="Pkinase_fungal"/>
</dbReference>
<dbReference type="InterPro" id="IPR011009">
    <property type="entry name" value="Kinase-like_dom_sf"/>
</dbReference>
<protein>
    <recommendedName>
        <fullName evidence="3">Fungal-type protein kinase domain-containing protein</fullName>
    </recommendedName>
</protein>
<dbReference type="Gene3D" id="1.10.510.10">
    <property type="entry name" value="Transferase(Phosphotransferase) domain 1"/>
    <property type="match status" value="1"/>
</dbReference>
<proteinExistence type="predicted"/>
<dbReference type="SUPFAM" id="SSF56112">
    <property type="entry name" value="Protein kinase-like (PK-like)"/>
    <property type="match status" value="1"/>
</dbReference>
<gene>
    <name evidence="4" type="ORF">M404DRAFT_33291</name>
</gene>
<accession>A0A0C3NM89</accession>